<dbReference type="Pfam" id="PF04055">
    <property type="entry name" value="Radical_SAM"/>
    <property type="match status" value="1"/>
</dbReference>
<dbReference type="SFLD" id="SFLDG01383">
    <property type="entry name" value="cyclic_pyranopterin_phosphate"/>
    <property type="match status" value="1"/>
</dbReference>
<feature type="binding site" evidence="12">
    <location>
        <position position="76"/>
    </location>
    <ligand>
        <name>GTP</name>
        <dbReference type="ChEBI" id="CHEBI:37565"/>
    </ligand>
</feature>
<feature type="binding site" evidence="12">
    <location>
        <position position="131"/>
    </location>
    <ligand>
        <name>S-adenosyl-L-methionine</name>
        <dbReference type="ChEBI" id="CHEBI:59789"/>
    </ligand>
</feature>
<keyword evidence="6 12" id="KW-0408">Iron</keyword>
<keyword evidence="7 12" id="KW-0411">Iron-sulfur</keyword>
<feature type="binding site" evidence="12">
    <location>
        <position position="37"/>
    </location>
    <ligand>
        <name>[4Fe-4S] cluster</name>
        <dbReference type="ChEBI" id="CHEBI:49883"/>
        <label>1</label>
        <note>4Fe-4S-S-AdoMet</note>
    </ligand>
</feature>
<keyword evidence="8 12" id="KW-0342">GTP-binding</keyword>
<dbReference type="GO" id="GO:0005525">
    <property type="term" value="F:GTP binding"/>
    <property type="evidence" value="ECO:0007669"/>
    <property type="project" value="UniProtKB-UniRule"/>
</dbReference>
<dbReference type="GO" id="GO:1904047">
    <property type="term" value="F:S-adenosyl-L-methionine binding"/>
    <property type="evidence" value="ECO:0007669"/>
    <property type="project" value="UniProtKB-UniRule"/>
</dbReference>
<dbReference type="CDD" id="cd21117">
    <property type="entry name" value="Twitch_MoaA"/>
    <property type="match status" value="1"/>
</dbReference>
<dbReference type="HAMAP" id="MF_01225_B">
    <property type="entry name" value="MoaA_B"/>
    <property type="match status" value="1"/>
</dbReference>
<dbReference type="SFLD" id="SFLDG01067">
    <property type="entry name" value="SPASM/twitch_domain_containing"/>
    <property type="match status" value="1"/>
</dbReference>
<dbReference type="Pfam" id="PF06463">
    <property type="entry name" value="Mob_synth_C"/>
    <property type="match status" value="1"/>
</dbReference>
<keyword evidence="2 12" id="KW-0004">4Fe-4S</keyword>
<evidence type="ECO:0000256" key="9">
    <source>
        <dbReference type="ARBA" id="ARBA00023150"/>
    </source>
</evidence>
<dbReference type="InterPro" id="IPR006638">
    <property type="entry name" value="Elp3/MiaA/NifB-like_rSAM"/>
</dbReference>
<evidence type="ECO:0000256" key="11">
    <source>
        <dbReference type="ARBA" id="ARBA00048697"/>
    </source>
</evidence>
<dbReference type="SMART" id="SM00729">
    <property type="entry name" value="Elp3"/>
    <property type="match status" value="1"/>
</dbReference>
<dbReference type="SFLD" id="SFLDS00029">
    <property type="entry name" value="Radical_SAM"/>
    <property type="match status" value="1"/>
</dbReference>
<sequence>MIAAAAAADVERALRDQHGRRIEYLRVSVTDRCNFRCVYCMPLAGLPWLPRETLLTDDEIVQVVRELAPLGLRRVRLTGGEPTLRPGLVDLVARLREVAAIEDLSLSTNGTRLAPIADDLRRAGLDRVNVSVDSLRPERIAELARRREPFDPIAALEAAQAAGLAPIKINVVVIAGRNDDELEMLAALTLDRPWHVRFIELMPVGELAEMEAATGRDPLALVVPSDDVLARLSAMGRTLGRPLQAGGAPARGNGPAAYHRFAGAAGSVGVITPMTHTYCGSCNRVRLTADGRLRTCLYGDHEVGLRDALRAGRPLGPLVHEALAGKPLEHALLTRRIGGLRALSEVGG</sequence>
<feature type="binding site" evidence="12">
    <location>
        <position position="80"/>
    </location>
    <ligand>
        <name>S-adenosyl-L-methionine</name>
        <dbReference type="ChEBI" id="CHEBI:59789"/>
    </ligand>
</feature>
<dbReference type="AlphaFoldDB" id="A0AA37QBJ3"/>
<dbReference type="EC" id="4.1.99.22" evidence="1 12"/>
<dbReference type="GO" id="GO:0061799">
    <property type="term" value="F:cyclic pyranopterin monophosphate synthase activity"/>
    <property type="evidence" value="ECO:0007669"/>
    <property type="project" value="TreeGrafter"/>
</dbReference>
<feature type="binding site" evidence="12">
    <location>
        <position position="33"/>
    </location>
    <ligand>
        <name>[4Fe-4S] cluster</name>
        <dbReference type="ChEBI" id="CHEBI:49883"/>
        <label>1</label>
        <note>4Fe-4S-S-AdoMet</note>
    </ligand>
</feature>
<dbReference type="InterPro" id="IPR007197">
    <property type="entry name" value="rSAM"/>
</dbReference>
<dbReference type="GO" id="GO:0046872">
    <property type="term" value="F:metal ion binding"/>
    <property type="evidence" value="ECO:0007669"/>
    <property type="project" value="UniProtKB-KW"/>
</dbReference>
<evidence type="ECO:0000256" key="8">
    <source>
        <dbReference type="ARBA" id="ARBA00023134"/>
    </source>
</evidence>
<dbReference type="InterPro" id="IPR000385">
    <property type="entry name" value="MoaA_NifB_PqqE_Fe-S-bd_CS"/>
</dbReference>
<evidence type="ECO:0000256" key="12">
    <source>
        <dbReference type="HAMAP-Rule" id="MF_01225"/>
    </source>
</evidence>
<gene>
    <name evidence="12 14" type="primary">moaA</name>
    <name evidence="14" type="ORF">rosag_37850</name>
</gene>
<protein>
    <recommendedName>
        <fullName evidence="1 12">GTP 3',8-cyclase</fullName>
        <ecNumber evidence="1 12">4.1.99.22</ecNumber>
    </recommendedName>
    <alternativeName>
        <fullName evidence="12">Molybdenum cofactor biosynthesis protein A</fullName>
    </alternativeName>
</protein>
<reference evidence="14" key="1">
    <citation type="submission" date="2022-08" db="EMBL/GenBank/DDBJ databases">
        <title>Draft genome sequencing of Roseisolibacter agri AW1220.</title>
        <authorList>
            <person name="Tobiishi Y."/>
            <person name="Tonouchi A."/>
        </authorList>
    </citation>
    <scope>NUCLEOTIDE SEQUENCE</scope>
    <source>
        <strain evidence="14">AW1220</strain>
    </source>
</reference>
<dbReference type="InterPro" id="IPR010505">
    <property type="entry name" value="MoaA_twitch"/>
</dbReference>
<evidence type="ECO:0000256" key="4">
    <source>
        <dbReference type="ARBA" id="ARBA00022723"/>
    </source>
</evidence>
<comment type="pathway">
    <text evidence="12">Cofactor biosynthesis; molybdopterin biosynthesis.</text>
</comment>
<evidence type="ECO:0000259" key="13">
    <source>
        <dbReference type="PROSITE" id="PS51918"/>
    </source>
</evidence>
<keyword evidence="9 12" id="KW-0501">Molybdenum cofactor biosynthesis</keyword>
<name>A0AA37QBJ3_9BACT</name>
<evidence type="ECO:0000313" key="14">
    <source>
        <dbReference type="EMBL" id="GLC27272.1"/>
    </source>
</evidence>
<feature type="binding site" evidence="12">
    <location>
        <position position="296"/>
    </location>
    <ligand>
        <name>[4Fe-4S] cluster</name>
        <dbReference type="ChEBI" id="CHEBI:49883"/>
        <label>2</label>
        <note>4Fe-4S-substrate</note>
    </ligand>
</feature>
<evidence type="ECO:0000256" key="1">
    <source>
        <dbReference type="ARBA" id="ARBA00012167"/>
    </source>
</evidence>
<comment type="subunit">
    <text evidence="12">Monomer and homodimer.</text>
</comment>
<evidence type="ECO:0000256" key="6">
    <source>
        <dbReference type="ARBA" id="ARBA00023004"/>
    </source>
</evidence>
<dbReference type="InterPro" id="IPR058240">
    <property type="entry name" value="rSAM_sf"/>
</dbReference>
<dbReference type="Gene3D" id="3.20.20.70">
    <property type="entry name" value="Aldolase class I"/>
    <property type="match status" value="1"/>
</dbReference>
<dbReference type="EMBL" id="BRXS01000006">
    <property type="protein sequence ID" value="GLC27272.1"/>
    <property type="molecule type" value="Genomic_DNA"/>
</dbReference>
<feature type="binding site" evidence="12">
    <location>
        <position position="279"/>
    </location>
    <ligand>
        <name>[4Fe-4S] cluster</name>
        <dbReference type="ChEBI" id="CHEBI:49883"/>
        <label>2</label>
        <note>4Fe-4S-substrate</note>
    </ligand>
</feature>
<evidence type="ECO:0000256" key="2">
    <source>
        <dbReference type="ARBA" id="ARBA00022485"/>
    </source>
</evidence>
<dbReference type="SFLD" id="SFLDG01386">
    <property type="entry name" value="main_SPASM_domain-containing"/>
    <property type="match status" value="1"/>
</dbReference>
<comment type="function">
    <text evidence="12">Catalyzes the cyclization of GTP to (8S)-3',8-cyclo-7,8-dihydroguanosine 5'-triphosphate.</text>
</comment>
<feature type="domain" description="Radical SAM core" evidence="13">
    <location>
        <begin position="17"/>
        <end position="242"/>
    </location>
</feature>
<keyword evidence="10 12" id="KW-0456">Lyase</keyword>
<dbReference type="NCBIfam" id="TIGR02666">
    <property type="entry name" value="moaA"/>
    <property type="match status" value="1"/>
</dbReference>
<dbReference type="PROSITE" id="PS01305">
    <property type="entry name" value="MOAA_NIFB_PQQE"/>
    <property type="match status" value="1"/>
</dbReference>
<dbReference type="RefSeq" id="WP_284351715.1">
    <property type="nucleotide sequence ID" value="NZ_BRXS01000006.1"/>
</dbReference>
<evidence type="ECO:0000256" key="7">
    <source>
        <dbReference type="ARBA" id="ARBA00023014"/>
    </source>
</evidence>
<keyword evidence="5 12" id="KW-0547">Nucleotide-binding</keyword>
<comment type="caution">
    <text evidence="14">The sequence shown here is derived from an EMBL/GenBank/DDBJ whole genome shotgun (WGS) entry which is preliminary data.</text>
</comment>
<organism evidence="14 15">
    <name type="scientific">Roseisolibacter agri</name>
    <dbReference type="NCBI Taxonomy" id="2014610"/>
    <lineage>
        <taxon>Bacteria</taxon>
        <taxon>Pseudomonadati</taxon>
        <taxon>Gemmatimonadota</taxon>
        <taxon>Gemmatimonadia</taxon>
        <taxon>Gemmatimonadales</taxon>
        <taxon>Gemmatimonadaceae</taxon>
        <taxon>Roseisolibacter</taxon>
    </lineage>
</organism>
<accession>A0AA37QBJ3</accession>
<evidence type="ECO:0000256" key="10">
    <source>
        <dbReference type="ARBA" id="ARBA00023239"/>
    </source>
</evidence>
<feature type="binding site" evidence="12">
    <location>
        <begin position="284"/>
        <end position="286"/>
    </location>
    <ligand>
        <name>GTP</name>
        <dbReference type="ChEBI" id="CHEBI:37565"/>
    </ligand>
</feature>
<feature type="binding site" evidence="12">
    <location>
        <position position="202"/>
    </location>
    <ligand>
        <name>S-adenosyl-L-methionine</name>
        <dbReference type="ChEBI" id="CHEBI:59789"/>
    </ligand>
</feature>
<dbReference type="GO" id="GO:0051539">
    <property type="term" value="F:4 iron, 4 sulfur cluster binding"/>
    <property type="evidence" value="ECO:0007669"/>
    <property type="project" value="UniProtKB-UniRule"/>
</dbReference>
<feature type="binding site" evidence="12">
    <location>
        <position position="40"/>
    </location>
    <ligand>
        <name>[4Fe-4S] cluster</name>
        <dbReference type="ChEBI" id="CHEBI:49883"/>
        <label>1</label>
        <note>4Fe-4S-S-AdoMet</note>
    </ligand>
</feature>
<dbReference type="Proteomes" id="UP001161325">
    <property type="component" value="Unassembled WGS sequence"/>
</dbReference>
<dbReference type="InterPro" id="IPR013483">
    <property type="entry name" value="MoaA"/>
</dbReference>
<feature type="binding site" evidence="12">
    <location>
        <position position="107"/>
    </location>
    <ligand>
        <name>GTP</name>
        <dbReference type="ChEBI" id="CHEBI:37565"/>
    </ligand>
</feature>
<dbReference type="GO" id="GO:0061798">
    <property type="term" value="F:GTP 3',8'-cyclase activity"/>
    <property type="evidence" value="ECO:0007669"/>
    <property type="project" value="UniProtKB-UniRule"/>
</dbReference>
<evidence type="ECO:0000256" key="5">
    <source>
        <dbReference type="ARBA" id="ARBA00022741"/>
    </source>
</evidence>
<dbReference type="InterPro" id="IPR013785">
    <property type="entry name" value="Aldolase_TIM"/>
</dbReference>
<evidence type="ECO:0000313" key="15">
    <source>
        <dbReference type="Proteomes" id="UP001161325"/>
    </source>
</evidence>
<dbReference type="PANTHER" id="PTHR22960:SF0">
    <property type="entry name" value="MOLYBDENUM COFACTOR BIOSYNTHESIS PROTEIN 1"/>
    <property type="match status" value="1"/>
</dbReference>
<comment type="catalytic activity">
    <reaction evidence="11 12">
        <text>GTP + AH2 + S-adenosyl-L-methionine = (8S)-3',8-cyclo-7,8-dihydroguanosine 5'-triphosphate + 5'-deoxyadenosine + L-methionine + A + H(+)</text>
        <dbReference type="Rhea" id="RHEA:49576"/>
        <dbReference type="ChEBI" id="CHEBI:13193"/>
        <dbReference type="ChEBI" id="CHEBI:15378"/>
        <dbReference type="ChEBI" id="CHEBI:17319"/>
        <dbReference type="ChEBI" id="CHEBI:17499"/>
        <dbReference type="ChEBI" id="CHEBI:37565"/>
        <dbReference type="ChEBI" id="CHEBI:57844"/>
        <dbReference type="ChEBI" id="CHEBI:59789"/>
        <dbReference type="ChEBI" id="CHEBI:131766"/>
        <dbReference type="EC" id="4.1.99.22"/>
    </reaction>
</comment>
<evidence type="ECO:0000256" key="3">
    <source>
        <dbReference type="ARBA" id="ARBA00022691"/>
    </source>
</evidence>
<proteinExistence type="inferred from homology"/>
<dbReference type="InterPro" id="IPR050105">
    <property type="entry name" value="MoCo_biosynth_MoaA/MoaC"/>
</dbReference>
<comment type="cofactor">
    <cofactor evidence="12">
        <name>[4Fe-4S] cluster</name>
        <dbReference type="ChEBI" id="CHEBI:49883"/>
    </cofactor>
    <text evidence="12">Binds 2 [4Fe-4S] clusters. Binds 1 [4Fe-4S] cluster coordinated with 3 cysteines and an exchangeable S-adenosyl-L-methionine and 1 [4Fe-4S] cluster coordinated with 3 cysteines and the GTP-derived substrate.</text>
</comment>
<keyword evidence="4 12" id="KW-0479">Metal-binding</keyword>
<dbReference type="GO" id="GO:0006777">
    <property type="term" value="P:Mo-molybdopterin cofactor biosynthetic process"/>
    <property type="evidence" value="ECO:0007669"/>
    <property type="project" value="UniProtKB-UniRule"/>
</dbReference>
<dbReference type="InterPro" id="IPR040064">
    <property type="entry name" value="MoaA-like"/>
</dbReference>
<feature type="binding site" evidence="12">
    <location>
        <position position="26"/>
    </location>
    <ligand>
        <name>GTP</name>
        <dbReference type="ChEBI" id="CHEBI:37565"/>
    </ligand>
</feature>
<feature type="binding site" evidence="12">
    <location>
        <position position="168"/>
    </location>
    <ligand>
        <name>GTP</name>
        <dbReference type="ChEBI" id="CHEBI:37565"/>
    </ligand>
</feature>
<dbReference type="SUPFAM" id="SSF102114">
    <property type="entry name" value="Radical SAM enzymes"/>
    <property type="match status" value="1"/>
</dbReference>
<keyword evidence="15" id="KW-1185">Reference proteome</keyword>
<dbReference type="CDD" id="cd01335">
    <property type="entry name" value="Radical_SAM"/>
    <property type="match status" value="1"/>
</dbReference>
<keyword evidence="3 12" id="KW-0949">S-adenosyl-L-methionine</keyword>
<dbReference type="PANTHER" id="PTHR22960">
    <property type="entry name" value="MOLYBDOPTERIN COFACTOR SYNTHESIS PROTEIN A"/>
    <property type="match status" value="1"/>
</dbReference>
<comment type="similarity">
    <text evidence="12">Belongs to the radical SAM superfamily. MoaA family.</text>
</comment>
<feature type="binding site" evidence="12">
    <location>
        <position position="282"/>
    </location>
    <ligand>
        <name>[4Fe-4S] cluster</name>
        <dbReference type="ChEBI" id="CHEBI:49883"/>
        <label>2</label>
        <note>4Fe-4S-substrate</note>
    </ligand>
</feature>
<dbReference type="PROSITE" id="PS51918">
    <property type="entry name" value="RADICAL_SAM"/>
    <property type="match status" value="1"/>
</dbReference>
<feature type="binding site" evidence="12">
    <location>
        <position position="39"/>
    </location>
    <ligand>
        <name>S-adenosyl-L-methionine</name>
        <dbReference type="ChEBI" id="CHEBI:59789"/>
    </ligand>
</feature>